<evidence type="ECO:0000313" key="1">
    <source>
        <dbReference type="EMBL" id="EYC35648.1"/>
    </source>
</evidence>
<keyword evidence="2" id="KW-1185">Reference proteome</keyword>
<comment type="caution">
    <text evidence="1">The sequence shown here is derived from an EMBL/GenBank/DDBJ whole genome shotgun (WGS) entry which is preliminary data.</text>
</comment>
<name>A0A016W9H9_9BILA</name>
<sequence length="98" mass="10992">MYCFFSPGQDIISALENCPDITSGDDDPVEFGFKKLQQITFDSAKILTHLRQSAQPVEHAWCDAWDRVLKRLSTGPTCAKARVSHVTHHAKSGRSRMC</sequence>
<dbReference type="Proteomes" id="UP000024635">
    <property type="component" value="Unassembled WGS sequence"/>
</dbReference>
<dbReference type="AlphaFoldDB" id="A0A016W9H9"/>
<evidence type="ECO:0000313" key="2">
    <source>
        <dbReference type="Proteomes" id="UP000024635"/>
    </source>
</evidence>
<dbReference type="EMBL" id="JARK01000605">
    <property type="protein sequence ID" value="EYC35648.1"/>
    <property type="molecule type" value="Genomic_DNA"/>
</dbReference>
<reference evidence="2" key="1">
    <citation type="journal article" date="2015" name="Nat. Genet.">
        <title>The genome and transcriptome of the zoonotic hookworm Ancylostoma ceylanicum identify infection-specific gene families.</title>
        <authorList>
            <person name="Schwarz E.M."/>
            <person name="Hu Y."/>
            <person name="Antoshechkin I."/>
            <person name="Miller M.M."/>
            <person name="Sternberg P.W."/>
            <person name="Aroian R.V."/>
        </authorList>
    </citation>
    <scope>NUCLEOTIDE SEQUENCE</scope>
    <source>
        <strain evidence="2">HY135</strain>
    </source>
</reference>
<proteinExistence type="predicted"/>
<protein>
    <submittedName>
        <fullName evidence="1">Uncharacterized protein</fullName>
    </submittedName>
</protein>
<gene>
    <name evidence="1" type="primary">Acey_s1005.g3367</name>
    <name evidence="1" type="ORF">Y032_1005g3367</name>
</gene>
<accession>A0A016W9H9</accession>
<organism evidence="1 2">
    <name type="scientific">Ancylostoma ceylanicum</name>
    <dbReference type="NCBI Taxonomy" id="53326"/>
    <lineage>
        <taxon>Eukaryota</taxon>
        <taxon>Metazoa</taxon>
        <taxon>Ecdysozoa</taxon>
        <taxon>Nematoda</taxon>
        <taxon>Chromadorea</taxon>
        <taxon>Rhabditida</taxon>
        <taxon>Rhabditina</taxon>
        <taxon>Rhabditomorpha</taxon>
        <taxon>Strongyloidea</taxon>
        <taxon>Ancylostomatidae</taxon>
        <taxon>Ancylostomatinae</taxon>
        <taxon>Ancylostoma</taxon>
    </lineage>
</organism>